<name>A0A1N6FLU5_9GAMM</name>
<dbReference type="InterPro" id="IPR052563">
    <property type="entry name" value="FliK"/>
</dbReference>
<keyword evidence="4" id="KW-1185">Reference proteome</keyword>
<proteinExistence type="predicted"/>
<evidence type="ECO:0000313" key="3">
    <source>
        <dbReference type="EMBL" id="SIN96225.1"/>
    </source>
</evidence>
<dbReference type="Pfam" id="PF02120">
    <property type="entry name" value="Flg_hook"/>
    <property type="match status" value="1"/>
</dbReference>
<organism evidence="3 4">
    <name type="scientific">Sulfurivirga caldicuralii</name>
    <dbReference type="NCBI Taxonomy" id="364032"/>
    <lineage>
        <taxon>Bacteria</taxon>
        <taxon>Pseudomonadati</taxon>
        <taxon>Pseudomonadota</taxon>
        <taxon>Gammaproteobacteria</taxon>
        <taxon>Thiotrichales</taxon>
        <taxon>Piscirickettsiaceae</taxon>
        <taxon>Sulfurivirga</taxon>
    </lineage>
</organism>
<feature type="domain" description="Flagellar hook-length control protein-like C-terminal" evidence="2">
    <location>
        <begin position="432"/>
        <end position="515"/>
    </location>
</feature>
<feature type="region of interest" description="Disordered" evidence="1">
    <location>
        <begin position="371"/>
        <end position="407"/>
    </location>
</feature>
<dbReference type="RefSeq" id="WP_074201390.1">
    <property type="nucleotide sequence ID" value="NZ_FSRE01000002.1"/>
</dbReference>
<keyword evidence="3" id="KW-0969">Cilium</keyword>
<dbReference type="InterPro" id="IPR038610">
    <property type="entry name" value="FliK-like_C_sf"/>
</dbReference>
<dbReference type="InterPro" id="IPR021136">
    <property type="entry name" value="Flagellar_hook_control-like_C"/>
</dbReference>
<keyword evidence="3" id="KW-0966">Cell projection</keyword>
<dbReference type="EMBL" id="FSRE01000002">
    <property type="protein sequence ID" value="SIN96225.1"/>
    <property type="molecule type" value="Genomic_DNA"/>
</dbReference>
<accession>A0A1N6FLU5</accession>
<feature type="region of interest" description="Disordered" evidence="1">
    <location>
        <begin position="168"/>
        <end position="187"/>
    </location>
</feature>
<gene>
    <name evidence="3" type="ORF">SAMN05443662_1132</name>
</gene>
<dbReference type="Proteomes" id="UP000198461">
    <property type="component" value="Unassembled WGS sequence"/>
</dbReference>
<feature type="compositionally biased region" description="Basic and acidic residues" evidence="1">
    <location>
        <begin position="173"/>
        <end position="186"/>
    </location>
</feature>
<sequence>MALNPIASMTAVNPSDGLVASSLNKEASSQSAVADFAQLFQRAFAQMDGKGEVSVPVEANTLTDDQQAALENLMDAMSGFLETLENRSVSLGGKNLQADALHEAVQSLADALQAFFASLPEGQKRLAEERDITVDGDQREALEALFGTDLLKENRLYGGDDQVEMASLQGKGHAAERTLSDEEKKGGQGIDLGSLVQGLARLGALLAHQNVADRHASKIDEDYRPAGDGAAILAAPASQAAGLRQLDTDPETEYALANSDKTGAGQTDVLKSEAGTQRNASDVLMKRLATLHARLQQLAAHASVAAADDKPNKTAPAETLVTFSSIVDEQRVVSQEIPLLAHAVRNLLNPRMDQSVSLREGLIQRFEQLSERPVSAQMTQGDTGNGAMNQGQGQPSSTLGMLRTDAGQLPSPAQSAIALPLRHPDWGKALAQRVMVLAQNNQQLAQVRLHPAHLGPIQIKMKLDKDQSVQVSLHAHHALTREAIEQALPRLREMFDQQGLNLAGVTVSPDEQSHAQAFADARREGQAEGRGGAAPHAQADIGAEEELAVRQWTRVDALVDHFV</sequence>
<dbReference type="PANTHER" id="PTHR37533:SF2">
    <property type="entry name" value="FLAGELLAR HOOK-LENGTH CONTROL PROTEIN"/>
    <property type="match status" value="1"/>
</dbReference>
<dbReference type="STRING" id="364032.SAMN05443662_1132"/>
<evidence type="ECO:0000259" key="2">
    <source>
        <dbReference type="Pfam" id="PF02120"/>
    </source>
</evidence>
<evidence type="ECO:0000313" key="4">
    <source>
        <dbReference type="Proteomes" id="UP000198461"/>
    </source>
</evidence>
<dbReference type="OrthoDB" id="1792985at2"/>
<feature type="compositionally biased region" description="Polar residues" evidence="1">
    <location>
        <begin position="376"/>
        <end position="399"/>
    </location>
</feature>
<reference evidence="4" key="1">
    <citation type="submission" date="2016-11" db="EMBL/GenBank/DDBJ databases">
        <authorList>
            <person name="Varghese N."/>
            <person name="Submissions S."/>
        </authorList>
    </citation>
    <scope>NUCLEOTIDE SEQUENCE [LARGE SCALE GENOMIC DNA]</scope>
    <source>
        <strain evidence="4">DSM 17737</strain>
    </source>
</reference>
<keyword evidence="3" id="KW-0282">Flagellum</keyword>
<feature type="region of interest" description="Disordered" evidence="1">
    <location>
        <begin position="507"/>
        <end position="539"/>
    </location>
</feature>
<dbReference type="AlphaFoldDB" id="A0A1N6FLU5"/>
<dbReference type="Gene3D" id="3.30.750.140">
    <property type="match status" value="1"/>
</dbReference>
<protein>
    <submittedName>
        <fullName evidence="3">Flagellar hook-length control protein FliK</fullName>
    </submittedName>
</protein>
<dbReference type="CDD" id="cd17470">
    <property type="entry name" value="T3SS_Flik_C"/>
    <property type="match status" value="1"/>
</dbReference>
<evidence type="ECO:0000256" key="1">
    <source>
        <dbReference type="SAM" id="MobiDB-lite"/>
    </source>
</evidence>
<dbReference type="PANTHER" id="PTHR37533">
    <property type="entry name" value="FLAGELLAR HOOK-LENGTH CONTROL PROTEIN"/>
    <property type="match status" value="1"/>
</dbReference>